<sequence>MSTLTTEAPNKKQVFSSPRNQKQAQRWPKSPKKRTQKNKKKRLTFLEQHLKEQGLVGKCKWCSKDSDATVVSIEMLATKGVPHARTLYKERKTLFWQL</sequence>
<keyword evidence="3" id="KW-1185">Reference proteome</keyword>
<reference evidence="3" key="2">
    <citation type="submission" date="2013-12" db="EMBL/GenBank/DDBJ databases">
        <authorList>
            <person name="Yu Y."/>
            <person name="Lee S."/>
            <person name="de Baynast K."/>
            <person name="Wissotski M."/>
            <person name="Liu L."/>
            <person name="Talag J."/>
            <person name="Goicoechea J."/>
            <person name="Angelova A."/>
            <person name="Jetty R."/>
            <person name="Kudrna D."/>
            <person name="Golser W."/>
            <person name="Rivera L."/>
            <person name="Zhang J."/>
            <person name="Wing R."/>
        </authorList>
    </citation>
    <scope>NUCLEOTIDE SEQUENCE</scope>
</reference>
<reference evidence="2 3" key="1">
    <citation type="submission" date="2012-08" db="EMBL/GenBank/DDBJ databases">
        <title>Oryza genome evolution.</title>
        <authorList>
            <person name="Wing R.A."/>
        </authorList>
    </citation>
    <scope>NUCLEOTIDE SEQUENCE</scope>
</reference>
<evidence type="ECO:0000256" key="1">
    <source>
        <dbReference type="SAM" id="MobiDB-lite"/>
    </source>
</evidence>
<evidence type="ECO:0000313" key="2">
    <source>
        <dbReference type="EnsemblPlants" id="LPERR10G14840.4"/>
    </source>
</evidence>
<feature type="compositionally biased region" description="Polar residues" evidence="1">
    <location>
        <begin position="1"/>
        <end position="24"/>
    </location>
</feature>
<reference evidence="2" key="3">
    <citation type="submission" date="2015-04" db="UniProtKB">
        <authorList>
            <consortium name="EnsemblPlants"/>
        </authorList>
    </citation>
    <scope>IDENTIFICATION</scope>
</reference>
<feature type="compositionally biased region" description="Basic residues" evidence="1">
    <location>
        <begin position="29"/>
        <end position="40"/>
    </location>
</feature>
<dbReference type="EnsemblPlants" id="LPERR10G14840.4">
    <property type="protein sequence ID" value="LPERR10G14840.4"/>
    <property type="gene ID" value="LPERR10G14840"/>
</dbReference>
<organism evidence="2 3">
    <name type="scientific">Leersia perrieri</name>
    <dbReference type="NCBI Taxonomy" id="77586"/>
    <lineage>
        <taxon>Eukaryota</taxon>
        <taxon>Viridiplantae</taxon>
        <taxon>Streptophyta</taxon>
        <taxon>Embryophyta</taxon>
        <taxon>Tracheophyta</taxon>
        <taxon>Spermatophyta</taxon>
        <taxon>Magnoliopsida</taxon>
        <taxon>Liliopsida</taxon>
        <taxon>Poales</taxon>
        <taxon>Poaceae</taxon>
        <taxon>BOP clade</taxon>
        <taxon>Oryzoideae</taxon>
        <taxon>Oryzeae</taxon>
        <taxon>Oryzinae</taxon>
        <taxon>Leersia</taxon>
    </lineage>
</organism>
<dbReference type="HOGENOM" id="CLU_2336681_0_0_1"/>
<proteinExistence type="predicted"/>
<dbReference type="AlphaFoldDB" id="A0A0D9XMN5"/>
<protein>
    <submittedName>
        <fullName evidence="2">Uncharacterized protein</fullName>
    </submittedName>
</protein>
<accession>A0A0D9XMN5</accession>
<dbReference type="Gramene" id="LPERR10G14840.4">
    <property type="protein sequence ID" value="LPERR10G14840.4"/>
    <property type="gene ID" value="LPERR10G14840"/>
</dbReference>
<dbReference type="Proteomes" id="UP000032180">
    <property type="component" value="Chromosome 10"/>
</dbReference>
<name>A0A0D9XMN5_9ORYZ</name>
<evidence type="ECO:0000313" key="3">
    <source>
        <dbReference type="Proteomes" id="UP000032180"/>
    </source>
</evidence>
<feature type="region of interest" description="Disordered" evidence="1">
    <location>
        <begin position="1"/>
        <end position="40"/>
    </location>
</feature>